<dbReference type="Proteomes" id="UP000054995">
    <property type="component" value="Unassembled WGS sequence"/>
</dbReference>
<sequence>MRLWSTHTKGPIMTTLQKTQQATERLEEAEKGEPVGGPAISINLDLQDLSSTGPPIKQCAPTHMKPPTHIQ</sequence>
<accession>A0A0V1DN86</accession>
<evidence type="ECO:0000313" key="2">
    <source>
        <dbReference type="EMBL" id="KRY62642.1"/>
    </source>
</evidence>
<proteinExistence type="predicted"/>
<organism evidence="2 3">
    <name type="scientific">Trichinella pseudospiralis</name>
    <name type="common">Parasitic roundworm</name>
    <dbReference type="NCBI Taxonomy" id="6337"/>
    <lineage>
        <taxon>Eukaryota</taxon>
        <taxon>Metazoa</taxon>
        <taxon>Ecdysozoa</taxon>
        <taxon>Nematoda</taxon>
        <taxon>Enoplea</taxon>
        <taxon>Dorylaimia</taxon>
        <taxon>Trichinellida</taxon>
        <taxon>Trichinellidae</taxon>
        <taxon>Trichinella</taxon>
    </lineage>
</organism>
<dbReference type="OrthoDB" id="10467883at2759"/>
<evidence type="ECO:0000313" key="3">
    <source>
        <dbReference type="Proteomes" id="UP000054995"/>
    </source>
</evidence>
<protein>
    <submittedName>
        <fullName evidence="2">Uncharacterized protein</fullName>
    </submittedName>
</protein>
<evidence type="ECO:0000256" key="1">
    <source>
        <dbReference type="SAM" id="MobiDB-lite"/>
    </source>
</evidence>
<feature type="region of interest" description="Disordered" evidence="1">
    <location>
        <begin position="48"/>
        <end position="71"/>
    </location>
</feature>
<reference evidence="2 3" key="1">
    <citation type="submission" date="2015-01" db="EMBL/GenBank/DDBJ databases">
        <title>Evolution of Trichinella species and genotypes.</title>
        <authorList>
            <person name="Korhonen P.K."/>
            <person name="Edoardo P."/>
            <person name="Giuseppe L.R."/>
            <person name="Gasser R.B."/>
        </authorList>
    </citation>
    <scope>NUCLEOTIDE SEQUENCE [LARGE SCALE GENOMIC DNA]</scope>
    <source>
        <strain evidence="2">ISS470</strain>
    </source>
</reference>
<comment type="caution">
    <text evidence="2">The sequence shown here is derived from an EMBL/GenBank/DDBJ whole genome shotgun (WGS) entry which is preliminary data.</text>
</comment>
<gene>
    <name evidence="2" type="ORF">T4D_5139</name>
</gene>
<dbReference type="AlphaFoldDB" id="A0A0V1DN86"/>
<name>A0A0V1DN86_TRIPS</name>
<keyword evidence="3" id="KW-1185">Reference proteome</keyword>
<dbReference type="EMBL" id="JYDT01003164">
    <property type="protein sequence ID" value="KRY62642.1"/>
    <property type="molecule type" value="Genomic_DNA"/>
</dbReference>